<evidence type="ECO:0000313" key="2">
    <source>
        <dbReference type="Proteomes" id="UP000195918"/>
    </source>
</evidence>
<dbReference type="EMBL" id="FWFD01000018">
    <property type="protein sequence ID" value="SLM86973.1"/>
    <property type="molecule type" value="Genomic_DNA"/>
</dbReference>
<sequence>MVEVNELLMDGQLQVNTFFGGQLKTSKLYTDLLSNSSYSKVNLQQLLKDARRVETDKHTKADLMKMIRVNYNHFQNRDVVNQLMAEYGLDDASFKPLSEVVVP</sequence>
<keyword evidence="2" id="KW-1185">Reference proteome</keyword>
<dbReference type="AlphaFoldDB" id="A0A1X6WRK2"/>
<organism evidence="1 2">
    <name type="scientific">Vagococcus fluvialis bH819</name>
    <dbReference type="NCBI Taxonomy" id="1255619"/>
    <lineage>
        <taxon>Bacteria</taxon>
        <taxon>Bacillati</taxon>
        <taxon>Bacillota</taxon>
        <taxon>Bacilli</taxon>
        <taxon>Lactobacillales</taxon>
        <taxon>Enterococcaceae</taxon>
        <taxon>Vagococcus</taxon>
    </lineage>
</organism>
<proteinExistence type="predicted"/>
<evidence type="ECO:0000313" key="1">
    <source>
        <dbReference type="EMBL" id="SLM86973.1"/>
    </source>
</evidence>
<reference evidence="2" key="1">
    <citation type="submission" date="2017-02" db="EMBL/GenBank/DDBJ databases">
        <authorList>
            <person name="Dridi B."/>
        </authorList>
    </citation>
    <scope>NUCLEOTIDE SEQUENCE [LARGE SCALE GENOMIC DNA]</scope>
    <source>
        <strain evidence="2">bH819</strain>
    </source>
</reference>
<dbReference type="RefSeq" id="WP_086952601.1">
    <property type="nucleotide sequence ID" value="NZ_FWFD01000018.1"/>
</dbReference>
<name>A0A1X6WRK2_9ENTE</name>
<dbReference type="Proteomes" id="UP000195918">
    <property type="component" value="Unassembled WGS sequence"/>
</dbReference>
<protein>
    <submittedName>
        <fullName evidence="1">Uncharacterized protein</fullName>
    </submittedName>
</protein>
<gene>
    <name evidence="1" type="ORF">FM121_12825</name>
</gene>
<accession>A0A1X6WRK2</accession>